<sequence length="358" mass="40049">MAPTLSEVYGDHPLHLQHIIPIDFNSFRSLPDSHVWSQTSDDGLFSSSSLPSSSLPVIDLMDPNASELIGQACESWGAFQLTGHDIPMKLIDEVDSEARRLFALPADRKMKALRSPGGAAGYGVARISPFFPKNMWHEGFTIMGCSKDHAKELWPHDYQRFCETMEEYEKQMKDLSHHLVRMILNYLNIFKDEQVKWIGSTMESTALQLNSYPCCPEPNRAMGLAPHTDTSLITLLHQTQMISGLQIHKDGVGWVPVHPVSGAFVVNVGDLLHILSNGRFPSVLHRVTVNQTRQRFSVAYFYSPPADFTVSPQLSPKPLSSSPGGGEQVARYRSVMVEEYSGMKAKYYQKALSLIKNN</sequence>
<evidence type="ECO:0000256" key="7">
    <source>
        <dbReference type="ARBA" id="ARBA00037909"/>
    </source>
</evidence>
<organism evidence="13 14">
    <name type="scientific">Rhamnella rubrinervis</name>
    <dbReference type="NCBI Taxonomy" id="2594499"/>
    <lineage>
        <taxon>Eukaryota</taxon>
        <taxon>Viridiplantae</taxon>
        <taxon>Streptophyta</taxon>
        <taxon>Embryophyta</taxon>
        <taxon>Tracheophyta</taxon>
        <taxon>Spermatophyta</taxon>
        <taxon>Magnoliopsida</taxon>
        <taxon>eudicotyledons</taxon>
        <taxon>Gunneridae</taxon>
        <taxon>Pentapetalae</taxon>
        <taxon>rosids</taxon>
        <taxon>fabids</taxon>
        <taxon>Rosales</taxon>
        <taxon>Rhamnaceae</taxon>
        <taxon>rhamnoid group</taxon>
        <taxon>Rhamneae</taxon>
        <taxon>Rhamnella</taxon>
    </lineage>
</organism>
<dbReference type="FunFam" id="2.60.120.330:FF:000013">
    <property type="entry name" value="Gibberellin 3-beta-dioxygenase 1"/>
    <property type="match status" value="1"/>
</dbReference>
<comment type="pathway">
    <text evidence="2">Hormone biosynthesis.</text>
</comment>
<keyword evidence="6 10" id="KW-0408">Iron</keyword>
<comment type="pathway">
    <text evidence="7">Plant hormone biosynthesis; gibberellin biosynthesis.</text>
</comment>
<evidence type="ECO:0000256" key="8">
    <source>
        <dbReference type="ARBA" id="ARBA00061560"/>
    </source>
</evidence>
<dbReference type="EMBL" id="VOIH02000005">
    <property type="protein sequence ID" value="KAF3447203.1"/>
    <property type="molecule type" value="Genomic_DNA"/>
</dbReference>
<evidence type="ECO:0000256" key="1">
    <source>
        <dbReference type="ARBA" id="ARBA00001961"/>
    </source>
</evidence>
<comment type="cofactor">
    <cofactor evidence="1">
        <name>L-ascorbate</name>
        <dbReference type="ChEBI" id="CHEBI:38290"/>
    </cofactor>
</comment>
<evidence type="ECO:0000256" key="5">
    <source>
        <dbReference type="ARBA" id="ARBA00023002"/>
    </source>
</evidence>
<feature type="coiled-coil region" evidence="11">
    <location>
        <begin position="158"/>
        <end position="185"/>
    </location>
</feature>
<feature type="domain" description="Fe2OG dioxygenase" evidence="12">
    <location>
        <begin position="203"/>
        <end position="304"/>
    </location>
</feature>
<keyword evidence="3 10" id="KW-0479">Metal-binding</keyword>
<evidence type="ECO:0000256" key="11">
    <source>
        <dbReference type="SAM" id="Coils"/>
    </source>
</evidence>
<protein>
    <recommendedName>
        <fullName evidence="9">gibberellin 3beta-dioxygenase</fullName>
        <ecNumber evidence="9">1.14.11.15</ecNumber>
    </recommendedName>
</protein>
<gene>
    <name evidence="13" type="ORF">FNV43_RR12383</name>
</gene>
<evidence type="ECO:0000256" key="10">
    <source>
        <dbReference type="RuleBase" id="RU003682"/>
    </source>
</evidence>
<comment type="caution">
    <text evidence="13">The sequence shown here is derived from an EMBL/GenBank/DDBJ whole genome shotgun (WGS) entry which is preliminary data.</text>
</comment>
<evidence type="ECO:0000256" key="9">
    <source>
        <dbReference type="ARBA" id="ARBA00066695"/>
    </source>
</evidence>
<dbReference type="InterPro" id="IPR050231">
    <property type="entry name" value="Iron_ascorbate_oxido_reductase"/>
</dbReference>
<dbReference type="AlphaFoldDB" id="A0A8K0MIS2"/>
<dbReference type="InterPro" id="IPR026992">
    <property type="entry name" value="DIOX_N"/>
</dbReference>
<dbReference type="Pfam" id="PF14226">
    <property type="entry name" value="DIOX_N"/>
    <property type="match status" value="1"/>
</dbReference>
<comment type="similarity">
    <text evidence="8">Belongs to the iron/ascorbate-dependent oxidoreductase family. GA3OX subfamily.</text>
</comment>
<dbReference type="EC" id="1.14.11.15" evidence="9"/>
<evidence type="ECO:0000256" key="4">
    <source>
        <dbReference type="ARBA" id="ARBA00022964"/>
    </source>
</evidence>
<dbReference type="GO" id="GO:0046872">
    <property type="term" value="F:metal ion binding"/>
    <property type="evidence" value="ECO:0007669"/>
    <property type="project" value="UniProtKB-KW"/>
</dbReference>
<dbReference type="OrthoDB" id="288590at2759"/>
<evidence type="ECO:0000259" key="12">
    <source>
        <dbReference type="PROSITE" id="PS51471"/>
    </source>
</evidence>
<reference evidence="13" key="1">
    <citation type="submission" date="2020-03" db="EMBL/GenBank/DDBJ databases">
        <title>A high-quality chromosome-level genome assembly of a woody plant with both climbing and erect habits, Rhamnella rubrinervis.</title>
        <authorList>
            <person name="Lu Z."/>
            <person name="Yang Y."/>
            <person name="Zhu X."/>
            <person name="Sun Y."/>
        </authorList>
    </citation>
    <scope>NUCLEOTIDE SEQUENCE</scope>
    <source>
        <strain evidence="13">BYM</strain>
        <tissue evidence="13">Leaf</tissue>
    </source>
</reference>
<evidence type="ECO:0000256" key="2">
    <source>
        <dbReference type="ARBA" id="ARBA00004972"/>
    </source>
</evidence>
<evidence type="ECO:0000313" key="13">
    <source>
        <dbReference type="EMBL" id="KAF3447203.1"/>
    </source>
</evidence>
<evidence type="ECO:0000313" key="14">
    <source>
        <dbReference type="Proteomes" id="UP000796880"/>
    </source>
</evidence>
<dbReference type="InterPro" id="IPR005123">
    <property type="entry name" value="Oxoglu/Fe-dep_dioxygenase_dom"/>
</dbReference>
<dbReference type="Pfam" id="PF03171">
    <property type="entry name" value="2OG-FeII_Oxy"/>
    <property type="match status" value="1"/>
</dbReference>
<accession>A0A8K0MIS2</accession>
<dbReference type="GO" id="GO:0016707">
    <property type="term" value="F:gibberellin 3-beta-dioxygenase activity"/>
    <property type="evidence" value="ECO:0007669"/>
    <property type="project" value="UniProtKB-EC"/>
</dbReference>
<evidence type="ECO:0000256" key="3">
    <source>
        <dbReference type="ARBA" id="ARBA00022723"/>
    </source>
</evidence>
<dbReference type="Gene3D" id="2.60.120.330">
    <property type="entry name" value="B-lactam Antibiotic, Isopenicillin N Synthase, Chain"/>
    <property type="match status" value="1"/>
</dbReference>
<dbReference type="PANTHER" id="PTHR47990">
    <property type="entry name" value="2-OXOGLUTARATE (2OG) AND FE(II)-DEPENDENT OXYGENASE SUPERFAMILY PROTEIN-RELATED"/>
    <property type="match status" value="1"/>
</dbReference>
<keyword evidence="4" id="KW-0223">Dioxygenase</keyword>
<dbReference type="InterPro" id="IPR027443">
    <property type="entry name" value="IPNS-like_sf"/>
</dbReference>
<proteinExistence type="inferred from homology"/>
<dbReference type="SUPFAM" id="SSF51197">
    <property type="entry name" value="Clavaminate synthase-like"/>
    <property type="match status" value="1"/>
</dbReference>
<keyword evidence="14" id="KW-1185">Reference proteome</keyword>
<evidence type="ECO:0000256" key="6">
    <source>
        <dbReference type="ARBA" id="ARBA00023004"/>
    </source>
</evidence>
<name>A0A8K0MIS2_9ROSA</name>
<dbReference type="InterPro" id="IPR044861">
    <property type="entry name" value="IPNS-like_FE2OG_OXY"/>
</dbReference>
<dbReference type="GO" id="GO:0009686">
    <property type="term" value="P:gibberellin biosynthetic process"/>
    <property type="evidence" value="ECO:0007669"/>
    <property type="project" value="UniProtKB-ARBA"/>
</dbReference>
<dbReference type="Proteomes" id="UP000796880">
    <property type="component" value="Unassembled WGS sequence"/>
</dbReference>
<dbReference type="PROSITE" id="PS51471">
    <property type="entry name" value="FE2OG_OXY"/>
    <property type="match status" value="1"/>
</dbReference>
<keyword evidence="5 10" id="KW-0560">Oxidoreductase</keyword>
<keyword evidence="11" id="KW-0175">Coiled coil</keyword>